<protein>
    <recommendedName>
        <fullName evidence="1">DUF659 domain-containing protein</fullName>
    </recommendedName>
</protein>
<proteinExistence type="predicted"/>
<reference evidence="2 3" key="1">
    <citation type="submission" date="2024-01" db="EMBL/GenBank/DDBJ databases">
        <title>The complete chloroplast genome sequence of Lithospermum erythrorhizon: insights into the phylogenetic relationship among Boraginaceae species and the maternal lineages of purple gromwells.</title>
        <authorList>
            <person name="Okada T."/>
            <person name="Watanabe K."/>
        </authorList>
    </citation>
    <scope>NUCLEOTIDE SEQUENCE [LARGE SCALE GENOMIC DNA]</scope>
</reference>
<dbReference type="InterPro" id="IPR012337">
    <property type="entry name" value="RNaseH-like_sf"/>
</dbReference>
<gene>
    <name evidence="2" type="ORF">LIER_33591</name>
</gene>
<dbReference type="InterPro" id="IPR007021">
    <property type="entry name" value="DUF659"/>
</dbReference>
<accession>A0AAV3RXA2</accession>
<dbReference type="PANTHER" id="PTHR32166:SF24">
    <property type="entry name" value="F16P17.2 PROTEIN"/>
    <property type="match status" value="1"/>
</dbReference>
<organism evidence="2 3">
    <name type="scientific">Lithospermum erythrorhizon</name>
    <name type="common">Purple gromwell</name>
    <name type="synonym">Lithospermum officinale var. erythrorhizon</name>
    <dbReference type="NCBI Taxonomy" id="34254"/>
    <lineage>
        <taxon>Eukaryota</taxon>
        <taxon>Viridiplantae</taxon>
        <taxon>Streptophyta</taxon>
        <taxon>Embryophyta</taxon>
        <taxon>Tracheophyta</taxon>
        <taxon>Spermatophyta</taxon>
        <taxon>Magnoliopsida</taxon>
        <taxon>eudicotyledons</taxon>
        <taxon>Gunneridae</taxon>
        <taxon>Pentapetalae</taxon>
        <taxon>asterids</taxon>
        <taxon>lamiids</taxon>
        <taxon>Boraginales</taxon>
        <taxon>Boraginaceae</taxon>
        <taxon>Boraginoideae</taxon>
        <taxon>Lithospermeae</taxon>
        <taxon>Lithospermum</taxon>
    </lineage>
</organism>
<dbReference type="Proteomes" id="UP001454036">
    <property type="component" value="Unassembled WGS sequence"/>
</dbReference>
<evidence type="ECO:0000313" key="2">
    <source>
        <dbReference type="EMBL" id="GAA0186303.1"/>
    </source>
</evidence>
<dbReference type="PANTHER" id="PTHR32166">
    <property type="entry name" value="OSJNBA0013A04.12 PROTEIN"/>
    <property type="match status" value="1"/>
</dbReference>
<keyword evidence="3" id="KW-1185">Reference proteome</keyword>
<name>A0AAV3RXA2_LITER</name>
<evidence type="ECO:0000259" key="1">
    <source>
        <dbReference type="Pfam" id="PF04937"/>
    </source>
</evidence>
<feature type="domain" description="DUF659" evidence="1">
    <location>
        <begin position="4"/>
        <end position="65"/>
    </location>
</feature>
<comment type="caution">
    <text evidence="2">The sequence shown here is derived from an EMBL/GenBank/DDBJ whole genome shotgun (WGS) entry which is preliminary data.</text>
</comment>
<dbReference type="AlphaFoldDB" id="A0AAV3RXA2"/>
<sequence length="241" mass="27806">MDDIEEIGEKYVIQVVTDNGSAYKKASALLMRKRKNLYWTPCAAHCINLILEYFAERKTIKEIIATCLHNYLLFFVDYCFSANNMFLDYVTCGYTFSVYYLNPTLHYNLELSNKEELLDALKRVIQRIEPDVELTTKSLAEGKVFKEAMYGFSDAAAVRETSTSDPDEFDDEGEWRPNTFLATLTKRLSRPSNDANVTELDDVNMDCNRHVVEPTCEDNRPPIKHLNSEASQYEPLIFTEE</sequence>
<dbReference type="EMBL" id="BAABME010013557">
    <property type="protein sequence ID" value="GAA0186303.1"/>
    <property type="molecule type" value="Genomic_DNA"/>
</dbReference>
<dbReference type="Pfam" id="PF04937">
    <property type="entry name" value="DUF659"/>
    <property type="match status" value="1"/>
</dbReference>
<dbReference type="SUPFAM" id="SSF53098">
    <property type="entry name" value="Ribonuclease H-like"/>
    <property type="match status" value="1"/>
</dbReference>
<evidence type="ECO:0000313" key="3">
    <source>
        <dbReference type="Proteomes" id="UP001454036"/>
    </source>
</evidence>